<organism evidence="9 10">
    <name type="scientific">Psylliodes chrysocephalus</name>
    <dbReference type="NCBI Taxonomy" id="3402493"/>
    <lineage>
        <taxon>Eukaryota</taxon>
        <taxon>Metazoa</taxon>
        <taxon>Ecdysozoa</taxon>
        <taxon>Arthropoda</taxon>
        <taxon>Hexapoda</taxon>
        <taxon>Insecta</taxon>
        <taxon>Pterygota</taxon>
        <taxon>Neoptera</taxon>
        <taxon>Endopterygota</taxon>
        <taxon>Coleoptera</taxon>
        <taxon>Polyphaga</taxon>
        <taxon>Cucujiformia</taxon>
        <taxon>Chrysomeloidea</taxon>
        <taxon>Chrysomelidae</taxon>
        <taxon>Galerucinae</taxon>
        <taxon>Alticini</taxon>
        <taxon>Psylliodes</taxon>
    </lineage>
</organism>
<evidence type="ECO:0000256" key="6">
    <source>
        <dbReference type="ARBA" id="ARBA00023136"/>
    </source>
</evidence>
<feature type="region of interest" description="Disordered" evidence="8">
    <location>
        <begin position="240"/>
        <end position="262"/>
    </location>
</feature>
<dbReference type="Pfam" id="PF09815">
    <property type="entry name" value="XK-related"/>
    <property type="match status" value="2"/>
</dbReference>
<keyword evidence="6 7" id="KW-0472">Membrane</keyword>
<dbReference type="OrthoDB" id="8190653at2759"/>
<evidence type="ECO:0000313" key="10">
    <source>
        <dbReference type="Proteomes" id="UP001153636"/>
    </source>
</evidence>
<keyword evidence="10" id="KW-1185">Reference proteome</keyword>
<evidence type="ECO:0000256" key="8">
    <source>
        <dbReference type="SAM" id="MobiDB-lite"/>
    </source>
</evidence>
<feature type="transmembrane region" description="Helical" evidence="7">
    <location>
        <begin position="506"/>
        <end position="531"/>
    </location>
</feature>
<comment type="similarity">
    <text evidence="2 7">Belongs to the XK family.</text>
</comment>
<comment type="subcellular location">
    <subcellularLocation>
        <location evidence="1">Cell membrane</location>
        <topology evidence="1">Multi-pass membrane protein</topology>
    </subcellularLocation>
    <subcellularLocation>
        <location evidence="7">Membrane</location>
        <topology evidence="7">Multi-pass membrane protein</topology>
    </subcellularLocation>
</comment>
<gene>
    <name evidence="9" type="ORF">PSYICH_LOCUS13110</name>
</gene>
<evidence type="ECO:0000313" key="9">
    <source>
        <dbReference type="EMBL" id="CAH1113847.1"/>
    </source>
</evidence>
<dbReference type="PANTHER" id="PTHR16024">
    <property type="entry name" value="XK-RELATED PROTEIN"/>
    <property type="match status" value="1"/>
</dbReference>
<evidence type="ECO:0000256" key="4">
    <source>
        <dbReference type="ARBA" id="ARBA00022692"/>
    </source>
</evidence>
<keyword evidence="4 7" id="KW-0812">Transmembrane</keyword>
<feature type="transmembrane region" description="Helical" evidence="7">
    <location>
        <begin position="60"/>
        <end position="81"/>
    </location>
</feature>
<evidence type="ECO:0000256" key="5">
    <source>
        <dbReference type="ARBA" id="ARBA00022989"/>
    </source>
</evidence>
<feature type="transmembrane region" description="Helical" evidence="7">
    <location>
        <begin position="447"/>
        <end position="466"/>
    </location>
</feature>
<evidence type="ECO:0000256" key="2">
    <source>
        <dbReference type="ARBA" id="ARBA00008789"/>
    </source>
</evidence>
<feature type="transmembrane region" description="Helical" evidence="7">
    <location>
        <begin position="29"/>
        <end position="54"/>
    </location>
</feature>
<dbReference type="Proteomes" id="UP001153636">
    <property type="component" value="Chromosome 7"/>
</dbReference>
<dbReference type="GO" id="GO:1902742">
    <property type="term" value="P:apoptotic process involved in development"/>
    <property type="evidence" value="ECO:0007669"/>
    <property type="project" value="TreeGrafter"/>
</dbReference>
<keyword evidence="3" id="KW-1003">Cell membrane</keyword>
<dbReference type="EMBL" id="OV651819">
    <property type="protein sequence ID" value="CAH1113847.1"/>
    <property type="molecule type" value="Genomic_DNA"/>
</dbReference>
<evidence type="ECO:0000256" key="1">
    <source>
        <dbReference type="ARBA" id="ARBA00004651"/>
    </source>
</evidence>
<dbReference type="GO" id="GO:0043652">
    <property type="term" value="P:engulfment of apoptotic cell"/>
    <property type="evidence" value="ECO:0007669"/>
    <property type="project" value="TreeGrafter"/>
</dbReference>
<dbReference type="AlphaFoldDB" id="A0A9P0DCG5"/>
<name>A0A9P0DCG5_9CUCU</name>
<dbReference type="GO" id="GO:0070782">
    <property type="term" value="P:phosphatidylserine exposure on apoptotic cell surface"/>
    <property type="evidence" value="ECO:0007669"/>
    <property type="project" value="TreeGrafter"/>
</dbReference>
<feature type="transmembrane region" description="Helical" evidence="7">
    <location>
        <begin position="419"/>
        <end position="435"/>
    </location>
</feature>
<feature type="transmembrane region" description="Helical" evidence="7">
    <location>
        <begin position="394"/>
        <end position="414"/>
    </location>
</feature>
<dbReference type="InterPro" id="IPR050895">
    <property type="entry name" value="XK-related_scramblase"/>
</dbReference>
<protein>
    <recommendedName>
        <fullName evidence="7">XK-related protein</fullName>
    </recommendedName>
</protein>
<accession>A0A9P0DCG5</accession>
<evidence type="ECO:0000256" key="3">
    <source>
        <dbReference type="ARBA" id="ARBA00022475"/>
    </source>
</evidence>
<dbReference type="InterPro" id="IPR018629">
    <property type="entry name" value="XK-rel"/>
</dbReference>
<feature type="transmembrane region" description="Helical" evidence="7">
    <location>
        <begin position="473"/>
        <end position="494"/>
    </location>
</feature>
<sequence length="545" mass="63542">MSIVKTDTKKSTLLGYELSPRQDALVNHLVPSISACVLYILLIAADIGVIFSHYKNLDPIWASLTLFILYVPVLSSFIIVISNWELWPEFESCSKTNIKWFWTKVFQHLFFPIWSMWRFAERIFWSIEALRAQDDKSTADAISIITAPRSIELYVFLQSYLEALPQVLLQLYILIRHNADINRQTEKAQMMSIILNLIKLSVTTAYYQRFKSQKLSGKRYPWYKYYKTVEVPPSPEVVLRQPDFSPKRPLQQESGLSDALEDNDDLELPRYSAISSRRRSSDLYLQPLDLDEPPASSSGLANRQTLLETDFDQDVQTRIRVLDGGLDEVDAPPVYTSGSHSRRNLRSTLSTSIIDGPRRAFYREQSEPDFNISRVIEVKGLEDDDLAGRLVATLWWFTFLLARVLTISIFAYFYMKETIYLITVHYLLVIGVLFYDIKTNEVKRAKVAFFIFIGLVYVFCIIEFKIKFKKASFIFYGFFFLVFFENLVMCLVWLLGEVESIENDFWFRFVFYIIVICQILSFSSMFVYFFVNKPKKVVVAKTIKR</sequence>
<proteinExistence type="inferred from homology"/>
<keyword evidence="5 7" id="KW-1133">Transmembrane helix</keyword>
<evidence type="ECO:0000256" key="7">
    <source>
        <dbReference type="RuleBase" id="RU910716"/>
    </source>
</evidence>
<dbReference type="PANTHER" id="PTHR16024:SF27">
    <property type="entry name" value="XK-RELATED PROTEIN"/>
    <property type="match status" value="1"/>
</dbReference>
<reference evidence="9" key="1">
    <citation type="submission" date="2022-01" db="EMBL/GenBank/DDBJ databases">
        <authorList>
            <person name="King R."/>
        </authorList>
    </citation>
    <scope>NUCLEOTIDE SEQUENCE</scope>
</reference>
<dbReference type="GO" id="GO:0005886">
    <property type="term" value="C:plasma membrane"/>
    <property type="evidence" value="ECO:0007669"/>
    <property type="project" value="UniProtKB-SubCell"/>
</dbReference>